<evidence type="ECO:0000256" key="8">
    <source>
        <dbReference type="ARBA" id="ARBA00022777"/>
    </source>
</evidence>
<keyword evidence="9 17" id="KW-0067">ATP-binding</keyword>
<dbReference type="InterPro" id="IPR000829">
    <property type="entry name" value="DAGK"/>
</dbReference>
<comment type="subcellular location">
    <subcellularLocation>
        <location evidence="1">Cell membrane</location>
        <topology evidence="1">Multi-pass membrane protein</topology>
    </subcellularLocation>
</comment>
<comment type="similarity">
    <text evidence="2">Belongs to the bacterial diacylglycerol kinase family.</text>
</comment>
<keyword evidence="13" id="KW-0594">Phospholipid biosynthesis</keyword>
<evidence type="ECO:0000313" key="21">
    <source>
        <dbReference type="Proteomes" id="UP001152172"/>
    </source>
</evidence>
<organism evidence="20 21">
    <name type="scientific">Psychrobacillus psychrodurans</name>
    <dbReference type="NCBI Taxonomy" id="126157"/>
    <lineage>
        <taxon>Bacteria</taxon>
        <taxon>Bacillati</taxon>
        <taxon>Bacillota</taxon>
        <taxon>Bacilli</taxon>
        <taxon>Bacillales</taxon>
        <taxon>Bacillaceae</taxon>
        <taxon>Psychrobacillus</taxon>
    </lineage>
</organism>
<keyword evidence="3" id="KW-1003">Cell membrane</keyword>
<evidence type="ECO:0000256" key="17">
    <source>
        <dbReference type="PIRSR" id="PIRSR600829-3"/>
    </source>
</evidence>
<dbReference type="GO" id="GO:0008654">
    <property type="term" value="P:phospholipid biosynthetic process"/>
    <property type="evidence" value="ECO:0007669"/>
    <property type="project" value="UniProtKB-KW"/>
</dbReference>
<keyword evidence="11" id="KW-0443">Lipid metabolism</keyword>
<keyword evidence="18" id="KW-0460">Magnesium</keyword>
<comment type="cofactor">
    <cofactor evidence="18">
        <name>Mg(2+)</name>
        <dbReference type="ChEBI" id="CHEBI:18420"/>
    </cofactor>
    <text evidence="18">Mn(2+), Zn(2+), Cd(2+) and Co(2+) support activity to lesser extents.</text>
</comment>
<feature type="binding site" evidence="17">
    <location>
        <position position="72"/>
    </location>
    <ligand>
        <name>ATP</name>
        <dbReference type="ChEBI" id="CHEBI:30616"/>
    </ligand>
</feature>
<dbReference type="PANTHER" id="PTHR34299:SF1">
    <property type="entry name" value="DIACYLGLYCEROL KINASE"/>
    <property type="match status" value="1"/>
</dbReference>
<evidence type="ECO:0000256" key="1">
    <source>
        <dbReference type="ARBA" id="ARBA00004651"/>
    </source>
</evidence>
<feature type="binding site" evidence="18">
    <location>
        <position position="24"/>
    </location>
    <ligand>
        <name>a divalent metal cation</name>
        <dbReference type="ChEBI" id="CHEBI:60240"/>
    </ligand>
</feature>
<dbReference type="GO" id="GO:0016301">
    <property type="term" value="F:kinase activity"/>
    <property type="evidence" value="ECO:0007669"/>
    <property type="project" value="UniProtKB-KW"/>
</dbReference>
<evidence type="ECO:0000256" key="2">
    <source>
        <dbReference type="ARBA" id="ARBA00005967"/>
    </source>
</evidence>
<feature type="transmembrane region" description="Helical" evidence="19">
    <location>
        <begin position="51"/>
        <end position="71"/>
    </location>
</feature>
<evidence type="ECO:0000256" key="10">
    <source>
        <dbReference type="ARBA" id="ARBA00022989"/>
    </source>
</evidence>
<evidence type="ECO:0000256" key="11">
    <source>
        <dbReference type="ARBA" id="ARBA00023098"/>
    </source>
</evidence>
<feature type="binding site" evidence="16">
    <location>
        <position position="65"/>
    </location>
    <ligand>
        <name>substrate</name>
    </ligand>
</feature>
<keyword evidence="18" id="KW-0479">Metal-binding</keyword>
<dbReference type="EMBL" id="JAMKBI010000014">
    <property type="protein sequence ID" value="MCZ8534905.1"/>
    <property type="molecule type" value="Genomic_DNA"/>
</dbReference>
<evidence type="ECO:0000256" key="4">
    <source>
        <dbReference type="ARBA" id="ARBA00022516"/>
    </source>
</evidence>
<feature type="binding site" evidence="17">
    <location>
        <begin position="81"/>
        <end position="83"/>
    </location>
    <ligand>
        <name>ATP</name>
        <dbReference type="ChEBI" id="CHEBI:30616"/>
    </ligand>
</feature>
<keyword evidence="10 19" id="KW-1133">Transmembrane helix</keyword>
<evidence type="ECO:0000256" key="5">
    <source>
        <dbReference type="ARBA" id="ARBA00022679"/>
    </source>
</evidence>
<evidence type="ECO:0000256" key="18">
    <source>
        <dbReference type="PIRSR" id="PIRSR600829-4"/>
    </source>
</evidence>
<evidence type="ECO:0000256" key="13">
    <source>
        <dbReference type="ARBA" id="ARBA00023209"/>
    </source>
</evidence>
<dbReference type="AlphaFoldDB" id="A0A9X3LBE3"/>
<dbReference type="Gene3D" id="1.10.287.3610">
    <property type="match status" value="1"/>
</dbReference>
<dbReference type="Pfam" id="PF01219">
    <property type="entry name" value="DAGK_prokar"/>
    <property type="match status" value="1"/>
</dbReference>
<dbReference type="InterPro" id="IPR033717">
    <property type="entry name" value="UDPK"/>
</dbReference>
<feature type="binding site" evidence="17">
    <location>
        <begin position="90"/>
        <end position="91"/>
    </location>
    <ligand>
        <name>ATP</name>
        <dbReference type="ChEBI" id="CHEBI:30616"/>
    </ligand>
</feature>
<evidence type="ECO:0000256" key="6">
    <source>
        <dbReference type="ARBA" id="ARBA00022692"/>
    </source>
</evidence>
<name>A0A9X3LBE3_9BACI</name>
<evidence type="ECO:0000256" key="19">
    <source>
        <dbReference type="SAM" id="Phobius"/>
    </source>
</evidence>
<sequence length="121" mass="13515">MNFRKFFRSFIYAANGICHVLKSEQNFRFHVFAAIVVTTVGMLTGLSQIEWIIIVLSIFGMFMIELVNASIERIVDLVTPELHPLAKQAKDLAAGACLIYAICTVIVGLIIFIPKWSGIIL</sequence>
<keyword evidence="12 19" id="KW-0472">Membrane</keyword>
<keyword evidence="8 20" id="KW-0418">Kinase</keyword>
<keyword evidence="4" id="KW-0444">Lipid biosynthesis</keyword>
<dbReference type="PANTHER" id="PTHR34299">
    <property type="entry name" value="DIACYLGLYCEROL KINASE"/>
    <property type="match status" value="1"/>
</dbReference>
<dbReference type="GO" id="GO:0005886">
    <property type="term" value="C:plasma membrane"/>
    <property type="evidence" value="ECO:0007669"/>
    <property type="project" value="UniProtKB-SubCell"/>
</dbReference>
<evidence type="ECO:0000256" key="3">
    <source>
        <dbReference type="ARBA" id="ARBA00022475"/>
    </source>
</evidence>
<proteinExistence type="inferred from homology"/>
<feature type="binding site" evidence="18">
    <location>
        <position position="72"/>
    </location>
    <ligand>
        <name>a divalent metal cation</name>
        <dbReference type="ChEBI" id="CHEBI:60240"/>
    </ligand>
</feature>
<keyword evidence="14" id="KW-1208">Phospholipid metabolism</keyword>
<keyword evidence="5" id="KW-0808">Transferase</keyword>
<feature type="binding site" evidence="17">
    <location>
        <position position="24"/>
    </location>
    <ligand>
        <name>ATP</name>
        <dbReference type="ChEBI" id="CHEBI:30616"/>
    </ligand>
</feature>
<evidence type="ECO:0000313" key="20">
    <source>
        <dbReference type="EMBL" id="MCZ8534905.1"/>
    </source>
</evidence>
<evidence type="ECO:0000256" key="9">
    <source>
        <dbReference type="ARBA" id="ARBA00022840"/>
    </source>
</evidence>
<feature type="transmembrane region" description="Helical" evidence="19">
    <location>
        <begin position="27"/>
        <end position="45"/>
    </location>
</feature>
<evidence type="ECO:0000256" key="15">
    <source>
        <dbReference type="PIRSR" id="PIRSR600829-1"/>
    </source>
</evidence>
<dbReference type="Proteomes" id="UP001152172">
    <property type="component" value="Unassembled WGS sequence"/>
</dbReference>
<evidence type="ECO:0000256" key="12">
    <source>
        <dbReference type="ARBA" id="ARBA00023136"/>
    </source>
</evidence>
<dbReference type="InterPro" id="IPR036945">
    <property type="entry name" value="DAGK_sf"/>
</dbReference>
<keyword evidence="7 17" id="KW-0547">Nucleotide-binding</keyword>
<protein>
    <submittedName>
        <fullName evidence="20">Diacylglycerol kinase family protein</fullName>
    </submittedName>
</protein>
<feature type="transmembrane region" description="Helical" evidence="19">
    <location>
        <begin position="92"/>
        <end position="113"/>
    </location>
</feature>
<feature type="binding site" evidence="17">
    <location>
        <position position="12"/>
    </location>
    <ligand>
        <name>ATP</name>
        <dbReference type="ChEBI" id="CHEBI:30616"/>
    </ligand>
</feature>
<keyword evidence="21" id="KW-1185">Reference proteome</keyword>
<dbReference type="GO" id="GO:0046872">
    <property type="term" value="F:metal ion binding"/>
    <property type="evidence" value="ECO:0007669"/>
    <property type="project" value="UniProtKB-KW"/>
</dbReference>
<reference evidence="20" key="1">
    <citation type="submission" date="2022-05" db="EMBL/GenBank/DDBJ databases">
        <authorList>
            <person name="Colautti A."/>
            <person name="Iacumin L."/>
        </authorList>
    </citation>
    <scope>NUCLEOTIDE SEQUENCE</scope>
    <source>
        <strain evidence="20">DSM 30747</strain>
    </source>
</reference>
<comment type="caution">
    <text evidence="20">The sequence shown here is derived from an EMBL/GenBank/DDBJ whole genome shotgun (WGS) entry which is preliminary data.</text>
</comment>
<evidence type="ECO:0000256" key="14">
    <source>
        <dbReference type="ARBA" id="ARBA00023264"/>
    </source>
</evidence>
<keyword evidence="6 19" id="KW-0812">Transmembrane</keyword>
<feature type="active site" description="Proton acceptor" evidence="15">
    <location>
        <position position="65"/>
    </location>
</feature>
<gene>
    <name evidence="20" type="ORF">M9R61_16490</name>
</gene>
<evidence type="ECO:0000256" key="7">
    <source>
        <dbReference type="ARBA" id="ARBA00022741"/>
    </source>
</evidence>
<dbReference type="RefSeq" id="WP_269922979.1">
    <property type="nucleotide sequence ID" value="NZ_JAMKBI010000014.1"/>
</dbReference>
<dbReference type="CDD" id="cd14265">
    <property type="entry name" value="UDPK_IM_like"/>
    <property type="match status" value="1"/>
</dbReference>
<evidence type="ECO:0000256" key="16">
    <source>
        <dbReference type="PIRSR" id="PIRSR600829-2"/>
    </source>
</evidence>
<accession>A0A9X3LBE3</accession>
<dbReference type="GO" id="GO:0005524">
    <property type="term" value="F:ATP binding"/>
    <property type="evidence" value="ECO:0007669"/>
    <property type="project" value="UniProtKB-KW"/>
</dbReference>